<dbReference type="Gene3D" id="2.10.50.10">
    <property type="entry name" value="Tumor Necrosis Factor Receptor, subunit A, domain 2"/>
    <property type="match status" value="7"/>
</dbReference>
<dbReference type="KEGG" id="lak:106159584"/>
<dbReference type="Proteomes" id="UP000085678">
    <property type="component" value="Unplaced"/>
</dbReference>
<dbReference type="PANTHER" id="PTHR47236:SF5">
    <property type="entry name" value="GENE, 32742-RELATED"/>
    <property type="match status" value="1"/>
</dbReference>
<keyword evidence="3" id="KW-0472">Membrane</keyword>
<feature type="coiled-coil region" evidence="1">
    <location>
        <begin position="1929"/>
        <end position="1996"/>
    </location>
</feature>
<dbReference type="OrthoDB" id="6104470at2759"/>
<evidence type="ECO:0000313" key="4">
    <source>
        <dbReference type="Proteomes" id="UP000085678"/>
    </source>
</evidence>
<feature type="transmembrane region" description="Helical" evidence="3">
    <location>
        <begin position="1797"/>
        <end position="1821"/>
    </location>
</feature>
<dbReference type="CDD" id="cd22265">
    <property type="entry name" value="UDM1_RNF168"/>
    <property type="match status" value="1"/>
</dbReference>
<dbReference type="InterPro" id="IPR009030">
    <property type="entry name" value="Growth_fac_rcpt_cys_sf"/>
</dbReference>
<evidence type="ECO:0000256" key="1">
    <source>
        <dbReference type="SAM" id="Coils"/>
    </source>
</evidence>
<feature type="region of interest" description="Disordered" evidence="2">
    <location>
        <begin position="3613"/>
        <end position="3694"/>
    </location>
</feature>
<gene>
    <name evidence="5" type="primary">LOC106159584</name>
</gene>
<keyword evidence="3" id="KW-1133">Transmembrane helix</keyword>
<organism evidence="4 5">
    <name type="scientific">Lingula anatina</name>
    <name type="common">Brachiopod</name>
    <name type="synonym">Lingula unguis</name>
    <dbReference type="NCBI Taxonomy" id="7574"/>
    <lineage>
        <taxon>Eukaryota</taxon>
        <taxon>Metazoa</taxon>
        <taxon>Spiralia</taxon>
        <taxon>Lophotrochozoa</taxon>
        <taxon>Brachiopoda</taxon>
        <taxon>Linguliformea</taxon>
        <taxon>Lingulata</taxon>
        <taxon>Lingulida</taxon>
        <taxon>Linguloidea</taxon>
        <taxon>Lingulidae</taxon>
        <taxon>Lingula</taxon>
    </lineage>
</organism>
<feature type="compositionally biased region" description="Basic and acidic residues" evidence="2">
    <location>
        <begin position="2840"/>
        <end position="2855"/>
    </location>
</feature>
<feature type="region of interest" description="Disordered" evidence="2">
    <location>
        <begin position="3379"/>
        <end position="3398"/>
    </location>
</feature>
<feature type="region of interest" description="Disordered" evidence="2">
    <location>
        <begin position="2612"/>
        <end position="2633"/>
    </location>
</feature>
<reference evidence="5" key="1">
    <citation type="submission" date="2025-08" db="UniProtKB">
        <authorList>
            <consortium name="RefSeq"/>
        </authorList>
    </citation>
    <scope>IDENTIFICATION</scope>
    <source>
        <tissue evidence="5">Gonads</tissue>
    </source>
</reference>
<dbReference type="STRING" id="7574.A0A1S3HZA2"/>
<keyword evidence="4" id="KW-1185">Reference proteome</keyword>
<feature type="coiled-coil region" evidence="1">
    <location>
        <begin position="3032"/>
        <end position="3066"/>
    </location>
</feature>
<evidence type="ECO:0000256" key="2">
    <source>
        <dbReference type="SAM" id="MobiDB-lite"/>
    </source>
</evidence>
<keyword evidence="3" id="KW-0812">Transmembrane</keyword>
<protein>
    <submittedName>
        <fullName evidence="5">Uncharacterized protein LOC106159584</fullName>
    </submittedName>
</protein>
<name>A0A1S3HZA2_LINAN</name>
<dbReference type="PANTHER" id="PTHR47236">
    <property type="entry name" value="GENE, 32742-RELATED-RELATED"/>
    <property type="match status" value="1"/>
</dbReference>
<proteinExistence type="predicted"/>
<feature type="coiled-coil region" evidence="1">
    <location>
        <begin position="4096"/>
        <end position="4163"/>
    </location>
</feature>
<feature type="compositionally biased region" description="Basic and acidic residues" evidence="2">
    <location>
        <begin position="2620"/>
        <end position="2630"/>
    </location>
</feature>
<feature type="compositionally biased region" description="Basic and acidic residues" evidence="2">
    <location>
        <begin position="3613"/>
        <end position="3681"/>
    </location>
</feature>
<feature type="region of interest" description="Disordered" evidence="2">
    <location>
        <begin position="2829"/>
        <end position="2889"/>
    </location>
</feature>
<dbReference type="GeneID" id="106159584"/>
<accession>A0A1S3HZA2</accession>
<dbReference type="RefSeq" id="XP_013391352.1">
    <property type="nucleotide sequence ID" value="XM_013535898.1"/>
</dbReference>
<feature type="region of interest" description="Disordered" evidence="2">
    <location>
        <begin position="3765"/>
        <end position="3786"/>
    </location>
</feature>
<dbReference type="SUPFAM" id="SSF57184">
    <property type="entry name" value="Growth factor receptor domain"/>
    <property type="match status" value="7"/>
</dbReference>
<feature type="compositionally biased region" description="Basic and acidic residues" evidence="2">
    <location>
        <begin position="3706"/>
        <end position="3718"/>
    </location>
</feature>
<evidence type="ECO:0000256" key="3">
    <source>
        <dbReference type="SAM" id="Phobius"/>
    </source>
</evidence>
<keyword evidence="1" id="KW-0175">Coiled coil</keyword>
<feature type="compositionally biased region" description="Basic and acidic residues" evidence="2">
    <location>
        <begin position="3122"/>
        <end position="3131"/>
    </location>
</feature>
<feature type="region of interest" description="Disordered" evidence="2">
    <location>
        <begin position="3706"/>
        <end position="3742"/>
    </location>
</feature>
<feature type="coiled-coil region" evidence="1">
    <location>
        <begin position="2920"/>
        <end position="3005"/>
    </location>
</feature>
<sequence>MPSLNVLCNYLQRLHELLHPLGHCVSSDIPLAKRLTAVTGPCDPGYYCPEGSRRADSIICTAGYYCGQGTLDPMACPNGTFSNATGLSVVTQCTDCTEGYYCNGVALIEPSGPCSAGYYCPTGSSVETAVVCPIGQHCPQGSARPLDCVAGTYTDIEGAAVCQECPEGYYCIPEVVIPGSVNSIMTTCPEGFYCPNGTGHNWQACPAGTFSNVTNLRTAQECTPCMPGMHCQGINLTAPAGSCAEGYYCVSGADRANPLMLNESQCPTGTVHPVIGHECPAGFKCPAGSSYPVPCPAGMYQDSTAQGSCITCVAGYYCYGNTTDYAPNICPAGYYCEAGTPDPLHAPCPNGTYNNQTGMGNLTDCLSCPAGMYCDGQANEYPDGLCAAGWYCSNGSSDPRPSGDGGDICPAGTFCPLGSIAPQPCTAGQYCNSSGLGAPVADCDPGYYCPTGSSSPREVLCPVGHYCPTGSDLPDPCRNGTYNAGTGLAAQAECTPCDPGFYCNETGATGYSGVCAAGYYCPEAQTVPNPYATVCPRGHYCPVGSPVPVPCEMGYQQDAEGQALCDPCPEGFYCDNATITPAACPAGYYCPNGTRYGQEHPCPPGTFNNITGLMTSAQCQPCAPGFYCQRGGLAEPEGPCMAGYYCNGSTINPNPSEGICPIGNYCPEGSVWPEPCPSGTLASSAGNVNVSDCDPCPAGRYCTPESSQNGLTPPCDPGYVCLGGADNGQPNDGVMGYICPQGNYCPAGTITPQNCSMGTYAPVVELGECLSCPAGQTCPYIAMNYSLPCPEGYYCPNGTSDNGIPCPLGTYSNVTSLSVEGDCTPCPTGYFCNQTGLLAPAGPCNSGYYCIGGAMHQAPNDGVNEPCPLGSYCPEGTTQPIPCPRGTVNPNTGGRCLDDCMPCVGGMYCEDLNGTQFTGGCSEGYYCPGDVAIESRTPANYSCPAGFICPANSSIPTPCVNATYQPQEGQTFCLPCQAGHYCPVNASDMIPCPQYSYCPEGSVVPTLCPNGTYTTNSTQYLTDASQCLPCPEGSYCLAGQIAGLCNAGYICYNGSSTPTPTCDNATGVDNCPTGELCPYGYYCLAGCVEPSTCPPGTVINKVGAMSALECDVCPAGRICPSNSTLSQPCTRGFYCKFNATILPCPPNTYQPLEEATDESWCLPCPAGYWCHSYGMPDHTVSPCPPGYFCPEATWTPIPCPAGTYRDINTGGHIDDCFTCPAGYYCPDTNSTIAGVQCDEGYFCPNGSQNQTICQPGYYCNRSMTQKPCPPGYYCPEGSASMQPCPPGHYCQGRNECNDTDAGAIEPVLCPLGYKEKNNGQSPRQTFDDTCDPCPPGYYGAEPQRQNCTACQPGVVCHALATTDVPLSNDSAAFGYNTTNSYPCPIGYYCPEASSAPTACPNGTYNALEYMGNLTNCLPCPVDHFNHLTGQSGCFSCGGEARQPTVGQDTCLCTGQGRDFQSSDRQCPCGQGYVTLEGRSQDCVKKVYVLCTEVSTRSPDGRCLTESDWTEYCKEVCGEDDFVSVDPYLGLCSCKVDDLEAICDPECRYKQRFTLSMVCPALPEKPYIAVTDPADGSVKVKIPTTSMTTIVNSRNSISADQCGALDGTQSPIHMCEFSGDGINGIYSPNPDYVTNLLVSNSKDFTYNSNTTYSSGGTLRRLLTVSNGTGYEFTGIRQPTVCLLYGETMMMAVTNENYPVYDRNNLYNTNEKFDYGGFRQLAEAMSQAESLSTLFSYKFTDPGVYVFYLSSNINKKMYVKVMAKDAQCSEDGPFFPTTPRYVIQNGIALEQDILKSPDWVLIAILLASVLVLMTIIVIALVLFRKYGWNKASFIFPKYRSLAVKYNLEDYASKGSSVHPVKKYNRNIEAMPDTAATYPMITDGDNQSLVLHTGAEKVKEDEFWDYDHQVDLEAFSTPELYDTLAKQSYEVTKQLGRQKEEAKSLFQKLNNQALSLKGLWAAKLNLKGGSSALATKEDLAAYERKLEELEIELERRRELGSRFQTILERQINLQEQDEKSREEHQVSFQTAMREAMRLLNEHSEKLQRGQVIKDGAFDEELHRSVGARVGALVQRMSAEVSKECMRLGSWGVLGQGTGGQMVAKDTKEPLSRQDLIDSDSNILAPELIHMNPETGLIIPNSDAQMLLASGQVVDIPHDHFVHPQTGRVLPIAGNVAFDPVSTRLVFTTDSATGEATRTDEPLIPYVPYPTNPSTGLPVPTKLVPLQCRSDMKYGAPVPDPTSGLHVPITAMTINPQTGTVLPVGGSHIDPVTGLPIAIEIGSLMLDPQTEQPVPILATTIDPETGDIIPVGGTRPGSQGGDIPIIPGDSFVEPLSGKMCRVNGGTLKENMVAVACAGGYQALLDANVLACEVRALDSVRELKDIVTGPEAADGSTPFNPRHEETMLEASLKEMNKARTRMKTHLLRTGHDIYRRYDRATVLASTGGSPGMYQFTATGQLLPILIGTSMQDPSGSGVEVPILAADKDKTGVIIPLGGTMEDPEGEGSVPIMIGRQAVDTVTGELSPISGVRIDPETNTVVPITLSSGGHKKRRPPLGAVAMLEEEIVARRGFWRRQRQREETLTMQEFHLAQHLMHNMESLTAKEVENTLASVSESTYELSESASREVQRRKDAEEELSTVLPPNVVAVLTQGDQYEREREEAHHSAHKKFVEATQKFLKKLEAEEQKFHTRMADLEGAMNPDAENVVRQRHVQAKARLQAELYDQIMNRSEQLDQQHSSLEYTRERNELLCQEAKVVLTGLAVLAGDYDCTLPGVYGEMDLTSSSSDRELVPLLKQLISMLESGGPFVLTSEMLNLLGGNITNLNINRAAAARPPAAGAEGGQSKRDHPPTPKVERAHLVQSGAPTTPATGLSGSTTNFSSMVNQGALKKPPGELSEEEKARLQKQLFDKQAYEAAKLENSLRDEEIKNINEVIAEVETKKQNAMEDAKKNLSKQLSKATTDAEREKIMLEYANNLQKINDALEKQKQQQLESLRKKLLEQRRKAKKDLHRTHINEARELGLSPDVVPDMTIPSYDDLDKDLRLLAQQQERLLAEIAKADAEAEENARELDVDIEARLKSLHIGGVPDADGAVKQMKEKSSQTKSMQSALKDKLKNRKGRRNARKSMDMDEIKNLSEEEKKKLEEAQNIQTEADRLREENAVMEALRRLEEDSNKRAEEEEVKKRLQEMNEEERKKIMQQYEEDCMNVGHRMTASRAKQRDSLLAKLTARKQMKEDLAKERAVAKELDRITKAQAARGDEETAEVIIEISDQLNGDHLSKEAQQLQSQQIDQQSSLIEKQKMEEREMEMELDNELRKTKEAVDLQIDQQKRLAVENMQAKHEREMQLHGKKLSEDEVERLLAIHKQEVEAFERNLDQERARQKKSLEDKVMERKRQKADRLAEKHSIEMNRVLMQQQQDRDKLNSTQAKGVENTTLKESVKDKDGQQAENMVYTVLRQRHMKEGIHLEDQLEKERAAMLAQARAQMEEQRQGEREKLMAAFEQELMDLIANSASLKNGELQEKKEELKRQQQRILGEFDLLTPQLVKQEEKDADRLADIKSTNERLALKERQLRELAEAMRNLTAEEKLMKEYEEEAKRAAEEMIKFKEDSLRKMQEEMEKMKADKLRQEEEKKRMMAEKLRQMEEDLEADKKREEEREKQRAAERERVHKKQMEERDQRRRQEIATMETSEEEKERLLREHKENMEKFDQSLKKEQERSKSALQAKLEARRNKQKASQSAMLEKDIQLEQEEEYKRELKRKMEEEALRNKDEEGGMGQHTPGQQSGHMPFMPTGNAEQDWVNMLMASPLFQQISDLENLLDKTVGAGPANKVIGADYSRSYLDVKDAQWVCKGDLVPVDINDISASQFVVYRFGVFINRMLHQLVDAPDVTLLLASNLPPNNYEFNAFRNSFFYEHARKILFIRAERLESVGDFIVVILHCLAHIKVGDLADDTNPLFLRQFYKSMRAVCQDMFFARSRSTTNAESLIGSGSGRTALEKAFKHAKTPDQKANVFGELVEQKMTGNVDFSDKTMSNRIQGYEAFSGNAQLRQVLASKGGIAASGDFIADRLTELRGKKGNRSKTDRKGMFKQRHLDSHQDLVESQLKHLQDRCDTLNAELAQVMKSAADLEEGIKKHEDSGDGQRLDTLKQQLATVQQRRDLLMKKVAHIETDIAKKKQDLTTAKNM</sequence>
<dbReference type="SMART" id="SM01411">
    <property type="entry name" value="Ephrin_rec_like"/>
    <property type="match status" value="21"/>
</dbReference>
<evidence type="ECO:0000313" key="5">
    <source>
        <dbReference type="RefSeq" id="XP_013391352.1"/>
    </source>
</evidence>
<dbReference type="InParanoid" id="A0A1S3HZA2"/>
<feature type="region of interest" description="Disordered" evidence="2">
    <location>
        <begin position="3095"/>
        <end position="3131"/>
    </location>
</feature>
<feature type="compositionally biased region" description="Polar residues" evidence="2">
    <location>
        <begin position="2860"/>
        <end position="2881"/>
    </location>
</feature>
<feature type="compositionally biased region" description="Basic residues" evidence="2">
    <location>
        <begin position="3111"/>
        <end position="3121"/>
    </location>
</feature>